<dbReference type="GO" id="GO:0008721">
    <property type="term" value="F:D-serine ammonia-lyase activity"/>
    <property type="evidence" value="ECO:0007669"/>
    <property type="project" value="TreeGrafter"/>
</dbReference>
<keyword evidence="3" id="KW-1185">Reference proteome</keyword>
<protein>
    <submittedName>
        <fullName evidence="2">D-serine deaminase, pyridoxal phosphate-dependent</fullName>
    </submittedName>
</protein>
<dbReference type="InterPro" id="IPR029066">
    <property type="entry name" value="PLP-binding_barrel"/>
</dbReference>
<accession>A0A1I7A878</accession>
<sequence length="428" mass="45532">MKCVTPSAAPTIAGSATRLDAVTAELEPPFGVADLDAFDRNAAELARRADGKPIRLATKSLRCPELIRRALRSPGFAGLMCYNLPEALWLYRLGISDDLLVAYPTVDRAALAELAADPGAAAAVTITVDSAEQLDLIERATSGPAERLRICMEVDAAWRPLEESFVSRVPGLGAKLGERLHVGPLRSPVRSPRQARELTREILRREAFRLVGLLVYEGQIAGIGDAPPGQPLRAAAVRWVRRGSARELAHRRAAVAEAVGELCPLEFVNGGGTGSLETTTTESAVTEVAAGSGLIGPTLFDAYEAFRPLPAVLFALPVVRRPDRRSATLFSGGYTASGAAGPDRLPSPYLPSGLRLTGTEGAGEVQTPVVGPGARRLRPGDRVWFRHAKAGELAERLPEYHLLESPDSGADRRLGAVDTYRGAGKSFG</sequence>
<dbReference type="PANTHER" id="PTHR28004:SF2">
    <property type="entry name" value="D-SERINE DEHYDRATASE"/>
    <property type="match status" value="1"/>
</dbReference>
<dbReference type="Proteomes" id="UP000199165">
    <property type="component" value="Unassembled WGS sequence"/>
</dbReference>
<dbReference type="GO" id="GO:0036088">
    <property type="term" value="P:D-serine catabolic process"/>
    <property type="evidence" value="ECO:0007669"/>
    <property type="project" value="TreeGrafter"/>
</dbReference>
<dbReference type="SUPFAM" id="SSF51419">
    <property type="entry name" value="PLP-binding barrel"/>
    <property type="match status" value="1"/>
</dbReference>
<dbReference type="STRING" id="995060.SAMN04487904_106111"/>
<dbReference type="InterPro" id="IPR001608">
    <property type="entry name" value="Ala_racemase_N"/>
</dbReference>
<feature type="domain" description="Alanine racemase N-terminal" evidence="1">
    <location>
        <begin position="34"/>
        <end position="155"/>
    </location>
</feature>
<dbReference type="Gene3D" id="3.20.20.10">
    <property type="entry name" value="Alanine racemase"/>
    <property type="match status" value="1"/>
</dbReference>
<evidence type="ECO:0000313" key="2">
    <source>
        <dbReference type="EMBL" id="SFT71108.1"/>
    </source>
</evidence>
<evidence type="ECO:0000259" key="1">
    <source>
        <dbReference type="Pfam" id="PF01168"/>
    </source>
</evidence>
<dbReference type="AlphaFoldDB" id="A0A1I7A878"/>
<reference evidence="3" key="1">
    <citation type="submission" date="2016-10" db="EMBL/GenBank/DDBJ databases">
        <authorList>
            <person name="Varghese N."/>
            <person name="Submissions S."/>
        </authorList>
    </citation>
    <scope>NUCLEOTIDE SEQUENCE [LARGE SCALE GENOMIC DNA]</scope>
    <source>
        <strain evidence="3">DSM 45501</strain>
    </source>
</reference>
<organism evidence="2 3">
    <name type="scientific">Actinopolyspora righensis</name>
    <dbReference type="NCBI Taxonomy" id="995060"/>
    <lineage>
        <taxon>Bacteria</taxon>
        <taxon>Bacillati</taxon>
        <taxon>Actinomycetota</taxon>
        <taxon>Actinomycetes</taxon>
        <taxon>Actinopolysporales</taxon>
        <taxon>Actinopolysporaceae</taxon>
        <taxon>Actinopolyspora</taxon>
        <taxon>Actinopolyspora alba group</taxon>
    </lineage>
</organism>
<gene>
    <name evidence="2" type="ORF">SAMN04487904_106111</name>
</gene>
<name>A0A1I7A878_9ACTN</name>
<dbReference type="PANTHER" id="PTHR28004">
    <property type="entry name" value="ZGC:162816-RELATED"/>
    <property type="match status" value="1"/>
</dbReference>
<dbReference type="InterPro" id="IPR051466">
    <property type="entry name" value="D-amino_acid_metab_enzyme"/>
</dbReference>
<evidence type="ECO:0000313" key="3">
    <source>
        <dbReference type="Proteomes" id="UP000199165"/>
    </source>
</evidence>
<dbReference type="EMBL" id="FPAT01000006">
    <property type="protein sequence ID" value="SFT71108.1"/>
    <property type="molecule type" value="Genomic_DNA"/>
</dbReference>
<dbReference type="Pfam" id="PF01168">
    <property type="entry name" value="Ala_racemase_N"/>
    <property type="match status" value="1"/>
</dbReference>
<dbReference type="Gene3D" id="3.90.180.10">
    <property type="entry name" value="Medium-chain alcohol dehydrogenases, catalytic domain"/>
    <property type="match status" value="1"/>
</dbReference>
<proteinExistence type="predicted"/>